<sequence length="277" mass="30346">MIVHILKSIRDILSTWPFPRGNNTVVAWPLPRVDHPPSLTHASAPLLCSFGSIAITARVARVSPQGYPWLLEHHRFVSQAFVNLVLTLPDTADSVVMFAPYYFNAYMSFQMTGVTNILADWLEKTLRETKPTPKLVTTVNPGNPSATYIPLPLLKVVEDGDYDLAPVLIGNEKRLVDMHLHIVIASLFSVGSLVSIVFDSSGSGGKGEMVLDLSFLAISKSPFLMVSVRKGEVAVRSDAVVVMEESNGIGDKVEAGFLWYWGLFMLKEAGVCKEGAM</sequence>
<dbReference type="STRING" id="542762.A0A4S4ED30"/>
<dbReference type="Proteomes" id="UP000306102">
    <property type="component" value="Unassembled WGS sequence"/>
</dbReference>
<gene>
    <name evidence="1" type="ORF">TEA_009211</name>
</gene>
<dbReference type="AlphaFoldDB" id="A0A4S4ED30"/>
<name>A0A4S4ED30_CAMSN</name>
<dbReference type="EMBL" id="SDRB02005489">
    <property type="protein sequence ID" value="THG14228.1"/>
    <property type="molecule type" value="Genomic_DNA"/>
</dbReference>
<evidence type="ECO:0000313" key="1">
    <source>
        <dbReference type="EMBL" id="THG14228.1"/>
    </source>
</evidence>
<organism evidence="1 2">
    <name type="scientific">Camellia sinensis var. sinensis</name>
    <name type="common">China tea</name>
    <dbReference type="NCBI Taxonomy" id="542762"/>
    <lineage>
        <taxon>Eukaryota</taxon>
        <taxon>Viridiplantae</taxon>
        <taxon>Streptophyta</taxon>
        <taxon>Embryophyta</taxon>
        <taxon>Tracheophyta</taxon>
        <taxon>Spermatophyta</taxon>
        <taxon>Magnoliopsida</taxon>
        <taxon>eudicotyledons</taxon>
        <taxon>Gunneridae</taxon>
        <taxon>Pentapetalae</taxon>
        <taxon>asterids</taxon>
        <taxon>Ericales</taxon>
        <taxon>Theaceae</taxon>
        <taxon>Camellia</taxon>
    </lineage>
</organism>
<accession>A0A4S4ED30</accession>
<evidence type="ECO:0000313" key="2">
    <source>
        <dbReference type="Proteomes" id="UP000306102"/>
    </source>
</evidence>
<reference evidence="1 2" key="1">
    <citation type="journal article" date="2018" name="Proc. Natl. Acad. Sci. U.S.A.">
        <title>Draft genome sequence of Camellia sinensis var. sinensis provides insights into the evolution of the tea genome and tea quality.</title>
        <authorList>
            <person name="Wei C."/>
            <person name="Yang H."/>
            <person name="Wang S."/>
            <person name="Zhao J."/>
            <person name="Liu C."/>
            <person name="Gao L."/>
            <person name="Xia E."/>
            <person name="Lu Y."/>
            <person name="Tai Y."/>
            <person name="She G."/>
            <person name="Sun J."/>
            <person name="Cao H."/>
            <person name="Tong W."/>
            <person name="Gao Q."/>
            <person name="Li Y."/>
            <person name="Deng W."/>
            <person name="Jiang X."/>
            <person name="Wang W."/>
            <person name="Chen Q."/>
            <person name="Zhang S."/>
            <person name="Li H."/>
            <person name="Wu J."/>
            <person name="Wang P."/>
            <person name="Li P."/>
            <person name="Shi C."/>
            <person name="Zheng F."/>
            <person name="Jian J."/>
            <person name="Huang B."/>
            <person name="Shan D."/>
            <person name="Shi M."/>
            <person name="Fang C."/>
            <person name="Yue Y."/>
            <person name="Li F."/>
            <person name="Li D."/>
            <person name="Wei S."/>
            <person name="Han B."/>
            <person name="Jiang C."/>
            <person name="Yin Y."/>
            <person name="Xia T."/>
            <person name="Zhang Z."/>
            <person name="Bennetzen J.L."/>
            <person name="Zhao S."/>
            <person name="Wan X."/>
        </authorList>
    </citation>
    <scope>NUCLEOTIDE SEQUENCE [LARGE SCALE GENOMIC DNA]</scope>
    <source>
        <strain evidence="2">cv. Shuchazao</strain>
        <tissue evidence="1">Leaf</tissue>
    </source>
</reference>
<dbReference type="Gene3D" id="3.40.640.10">
    <property type="entry name" value="Type I PLP-dependent aspartate aminotransferase-like (Major domain)"/>
    <property type="match status" value="1"/>
</dbReference>
<dbReference type="InterPro" id="IPR015421">
    <property type="entry name" value="PyrdxlP-dep_Trfase_major"/>
</dbReference>
<comment type="caution">
    <text evidence="1">The sequence shown here is derived from an EMBL/GenBank/DDBJ whole genome shotgun (WGS) entry which is preliminary data.</text>
</comment>
<dbReference type="InterPro" id="IPR015424">
    <property type="entry name" value="PyrdxlP-dep_Trfase"/>
</dbReference>
<dbReference type="SUPFAM" id="SSF53383">
    <property type="entry name" value="PLP-dependent transferases"/>
    <property type="match status" value="1"/>
</dbReference>
<protein>
    <submittedName>
        <fullName evidence="1">Uncharacterized protein</fullName>
    </submittedName>
</protein>
<proteinExistence type="predicted"/>
<keyword evidence="2" id="KW-1185">Reference proteome</keyword>